<dbReference type="AlphaFoldDB" id="A0A6N9U3E0"/>
<dbReference type="Proteomes" id="UP000471293">
    <property type="component" value="Unassembled WGS sequence"/>
</dbReference>
<dbReference type="InterPro" id="IPR036457">
    <property type="entry name" value="PPM-type-like_dom_sf"/>
</dbReference>
<evidence type="ECO:0000259" key="17">
    <source>
        <dbReference type="SMART" id="SM00331"/>
    </source>
</evidence>
<evidence type="ECO:0000256" key="6">
    <source>
        <dbReference type="ARBA" id="ARBA00022777"/>
    </source>
</evidence>
<dbReference type="InterPro" id="IPR029016">
    <property type="entry name" value="GAF-like_dom_sf"/>
</dbReference>
<evidence type="ECO:0000256" key="12">
    <source>
        <dbReference type="ARBA" id="ARBA00047761"/>
    </source>
</evidence>
<dbReference type="GO" id="GO:0005524">
    <property type="term" value="F:ATP binding"/>
    <property type="evidence" value="ECO:0007669"/>
    <property type="project" value="UniProtKB-KW"/>
</dbReference>
<evidence type="ECO:0000256" key="7">
    <source>
        <dbReference type="ARBA" id="ARBA00022801"/>
    </source>
</evidence>
<dbReference type="InterPro" id="IPR052016">
    <property type="entry name" value="Bact_Sigma-Reg"/>
</dbReference>
<dbReference type="PANTHER" id="PTHR43156">
    <property type="entry name" value="STAGE II SPORULATION PROTEIN E-RELATED"/>
    <property type="match status" value="1"/>
</dbReference>
<dbReference type="SUPFAM" id="SSF81606">
    <property type="entry name" value="PP2C-like"/>
    <property type="match status" value="1"/>
</dbReference>
<evidence type="ECO:0000256" key="1">
    <source>
        <dbReference type="ARBA" id="ARBA00013081"/>
    </source>
</evidence>
<evidence type="ECO:0000256" key="14">
    <source>
        <dbReference type="ARBA" id="ARBA00075117"/>
    </source>
</evidence>
<name>A0A6N9U3E0_STRHA</name>
<dbReference type="EC" id="3.1.3.16" evidence="1"/>
<dbReference type="SMART" id="SM00331">
    <property type="entry name" value="PP2C_SIG"/>
    <property type="match status" value="1"/>
</dbReference>
<evidence type="ECO:0000259" key="16">
    <source>
        <dbReference type="SMART" id="SM00065"/>
    </source>
</evidence>
<dbReference type="InterPro" id="IPR001932">
    <property type="entry name" value="PPM-type_phosphatase-like_dom"/>
</dbReference>
<dbReference type="Pfam" id="PF01590">
    <property type="entry name" value="GAF"/>
    <property type="match status" value="1"/>
</dbReference>
<evidence type="ECO:0000256" key="9">
    <source>
        <dbReference type="ARBA" id="ARBA00022842"/>
    </source>
</evidence>
<evidence type="ECO:0000256" key="13">
    <source>
        <dbReference type="ARBA" id="ARBA00056274"/>
    </source>
</evidence>
<keyword evidence="2" id="KW-0597">Phosphoprotein</keyword>
<dbReference type="PANTHER" id="PTHR43156:SF2">
    <property type="entry name" value="STAGE II SPORULATION PROTEIN E"/>
    <property type="match status" value="1"/>
</dbReference>
<protein>
    <recommendedName>
        <fullName evidence="1">protein-serine/threonine phosphatase</fullName>
        <ecNumber evidence="1">3.1.3.16</ecNumber>
    </recommendedName>
    <alternativeName>
        <fullName evidence="15">Protein-serine/threonine phosphatase</fullName>
    </alternativeName>
    <alternativeName>
        <fullName evidence="14">Serine/threonine-protein kinase</fullName>
    </alternativeName>
</protein>
<feature type="domain" description="PPM-type phosphatase" evidence="17">
    <location>
        <begin position="224"/>
        <end position="439"/>
    </location>
</feature>
<sequence length="440" mass="47913">MPTAPPHTERTTSERSQVGNVEITPENAATRLRLLAEASEALASSLDAKESLRRLARVVVPSLADACVVDLVEGDGLRRLTVTEPDSRRSPRILPGGLLPEVDSSAATLAKVLRGAGPMVMTDFGVSDPDDALLAAQRALYRVLSARTALIVPMRMRRQTLGALTFIRRDPDASFDEQERVLAADLGHRAGLALDNARLYALQQHTSEQLQRSLLPDLAGLGHLQLLARYVPAREEAEVGGDWYDAFRLPDQSVILAIGDVVGHDLEAAVRMGQLRNMLRALAYDSEDHPAGVMSRLDKVMQGLTRIELVTAVVARVETPPGRPWRLHWSNAGHPPPLLAQQNGRVLLLDGGLAPVLGVDPDIRRENASVSLPSGSTLLLYTDGLIERPGEDIGRGLTRLRQHAAALAREPLSVFRDELLIRMSDDEQYDDVAIVALRTP</sequence>
<keyword evidence="8" id="KW-0067">ATP-binding</keyword>
<dbReference type="GO" id="GO:0046872">
    <property type="term" value="F:metal ion binding"/>
    <property type="evidence" value="ECO:0007669"/>
    <property type="project" value="UniProtKB-KW"/>
</dbReference>
<keyword evidence="4" id="KW-0479">Metal-binding</keyword>
<dbReference type="Gene3D" id="3.30.450.40">
    <property type="match status" value="1"/>
</dbReference>
<keyword evidence="5" id="KW-0547">Nucleotide-binding</keyword>
<feature type="domain" description="GAF" evidence="16">
    <location>
        <begin position="20"/>
        <end position="204"/>
    </location>
</feature>
<evidence type="ECO:0000313" key="18">
    <source>
        <dbReference type="EMBL" id="NEA16446.1"/>
    </source>
</evidence>
<evidence type="ECO:0000256" key="15">
    <source>
        <dbReference type="ARBA" id="ARBA00081350"/>
    </source>
</evidence>
<keyword evidence="6" id="KW-0418">Kinase</keyword>
<comment type="function">
    <text evidence="13">Primarily acts as an independent SigF regulator that is sensitive to the osmosensory signal, mediating the cross talk of PknD with the SigF regulon. Possesses both phosphatase and kinase activities. The kinase domain functions as a classic anti-sigma factor-like kinase to phosphorylate the anti-anti-sigma factor domain at the canonical regulatory site, and the phosphatase domain antagonizes this activity.</text>
</comment>
<evidence type="ECO:0000256" key="4">
    <source>
        <dbReference type="ARBA" id="ARBA00022723"/>
    </source>
</evidence>
<keyword evidence="3" id="KW-0808">Transferase</keyword>
<dbReference type="Gene3D" id="3.60.40.10">
    <property type="entry name" value="PPM-type phosphatase domain"/>
    <property type="match status" value="1"/>
</dbReference>
<keyword evidence="10" id="KW-0904">Protein phosphatase</keyword>
<evidence type="ECO:0000313" key="19">
    <source>
        <dbReference type="Proteomes" id="UP000471293"/>
    </source>
</evidence>
<keyword evidence="7" id="KW-0378">Hydrolase</keyword>
<dbReference type="EMBL" id="JAAGLQ010000262">
    <property type="protein sequence ID" value="NEA16446.1"/>
    <property type="molecule type" value="Genomic_DNA"/>
</dbReference>
<dbReference type="GO" id="GO:0016301">
    <property type="term" value="F:kinase activity"/>
    <property type="evidence" value="ECO:0007669"/>
    <property type="project" value="UniProtKB-KW"/>
</dbReference>
<comment type="caution">
    <text evidence="18">The sequence shown here is derived from an EMBL/GenBank/DDBJ whole genome shotgun (WGS) entry which is preliminary data.</text>
</comment>
<comment type="catalytic activity">
    <reaction evidence="12">
        <text>O-phospho-L-seryl-[protein] + H2O = L-seryl-[protein] + phosphate</text>
        <dbReference type="Rhea" id="RHEA:20629"/>
        <dbReference type="Rhea" id="RHEA-COMP:9863"/>
        <dbReference type="Rhea" id="RHEA-COMP:11604"/>
        <dbReference type="ChEBI" id="CHEBI:15377"/>
        <dbReference type="ChEBI" id="CHEBI:29999"/>
        <dbReference type="ChEBI" id="CHEBI:43474"/>
        <dbReference type="ChEBI" id="CHEBI:83421"/>
        <dbReference type="EC" id="3.1.3.16"/>
    </reaction>
</comment>
<proteinExistence type="predicted"/>
<dbReference type="SUPFAM" id="SSF55781">
    <property type="entry name" value="GAF domain-like"/>
    <property type="match status" value="1"/>
</dbReference>
<evidence type="ECO:0000256" key="8">
    <source>
        <dbReference type="ARBA" id="ARBA00022840"/>
    </source>
</evidence>
<reference evidence="18 19" key="1">
    <citation type="submission" date="2020-01" db="EMBL/GenBank/DDBJ databases">
        <title>Insect and environment-associated Actinomycetes.</title>
        <authorList>
            <person name="Currrie C."/>
            <person name="Chevrette M."/>
            <person name="Carlson C."/>
            <person name="Stubbendieck R."/>
            <person name="Wendt-Pienkowski E."/>
        </authorList>
    </citation>
    <scope>NUCLEOTIDE SEQUENCE [LARGE SCALE GENOMIC DNA]</scope>
    <source>
        <strain evidence="18 19">SID11342</strain>
    </source>
</reference>
<dbReference type="FunFam" id="3.60.40.10:FF:000005">
    <property type="entry name" value="Serine/threonine protein phosphatase"/>
    <property type="match status" value="1"/>
</dbReference>
<keyword evidence="9" id="KW-0460">Magnesium</keyword>
<keyword evidence="11" id="KW-0464">Manganese</keyword>
<dbReference type="SMART" id="SM00065">
    <property type="entry name" value="GAF"/>
    <property type="match status" value="1"/>
</dbReference>
<evidence type="ECO:0000256" key="2">
    <source>
        <dbReference type="ARBA" id="ARBA00022553"/>
    </source>
</evidence>
<dbReference type="InterPro" id="IPR003018">
    <property type="entry name" value="GAF"/>
</dbReference>
<evidence type="ECO:0000256" key="5">
    <source>
        <dbReference type="ARBA" id="ARBA00022741"/>
    </source>
</evidence>
<evidence type="ECO:0000256" key="10">
    <source>
        <dbReference type="ARBA" id="ARBA00022912"/>
    </source>
</evidence>
<organism evidence="18 19">
    <name type="scientific">Streptomyces halstedii</name>
    <dbReference type="NCBI Taxonomy" id="1944"/>
    <lineage>
        <taxon>Bacteria</taxon>
        <taxon>Bacillati</taxon>
        <taxon>Actinomycetota</taxon>
        <taxon>Actinomycetes</taxon>
        <taxon>Kitasatosporales</taxon>
        <taxon>Streptomycetaceae</taxon>
        <taxon>Streptomyces</taxon>
    </lineage>
</organism>
<gene>
    <name evidence="18" type="ORF">G3I29_13080</name>
</gene>
<accession>A0A6N9U3E0</accession>
<evidence type="ECO:0000256" key="3">
    <source>
        <dbReference type="ARBA" id="ARBA00022679"/>
    </source>
</evidence>
<evidence type="ECO:0000256" key="11">
    <source>
        <dbReference type="ARBA" id="ARBA00023211"/>
    </source>
</evidence>
<dbReference type="Pfam" id="PF07228">
    <property type="entry name" value="SpoIIE"/>
    <property type="match status" value="1"/>
</dbReference>
<dbReference type="GO" id="GO:0004722">
    <property type="term" value="F:protein serine/threonine phosphatase activity"/>
    <property type="evidence" value="ECO:0007669"/>
    <property type="project" value="UniProtKB-EC"/>
</dbReference>